<comment type="subcellular location">
    <subcellularLocation>
        <location evidence="1">Membrane</location>
        <topology evidence="1">Multi-pass membrane protein</topology>
    </subcellularLocation>
</comment>
<feature type="transmembrane region" description="Helical" evidence="5">
    <location>
        <begin position="20"/>
        <end position="42"/>
    </location>
</feature>
<feature type="transmembrane region" description="Helical" evidence="5">
    <location>
        <begin position="57"/>
        <end position="75"/>
    </location>
</feature>
<feature type="transmembrane region" description="Helical" evidence="5">
    <location>
        <begin position="409"/>
        <end position="429"/>
    </location>
</feature>
<feature type="transmembrane region" description="Helical" evidence="5">
    <location>
        <begin position="478"/>
        <end position="495"/>
    </location>
</feature>
<evidence type="ECO:0000256" key="4">
    <source>
        <dbReference type="ARBA" id="ARBA00023136"/>
    </source>
</evidence>
<evidence type="ECO:0000313" key="7">
    <source>
        <dbReference type="Proteomes" id="UP000006262"/>
    </source>
</evidence>
<dbReference type="Proteomes" id="UP000006262">
    <property type="component" value="Unassembled WGS sequence"/>
</dbReference>
<evidence type="ECO:0000256" key="1">
    <source>
        <dbReference type="ARBA" id="ARBA00004141"/>
    </source>
</evidence>
<feature type="transmembrane region" description="Helical" evidence="5">
    <location>
        <begin position="146"/>
        <end position="170"/>
    </location>
</feature>
<organism evidence="6 7">
    <name type="scientific">Parabacteroides distasonis CL09T03C24</name>
    <dbReference type="NCBI Taxonomy" id="999417"/>
    <lineage>
        <taxon>Bacteria</taxon>
        <taxon>Pseudomonadati</taxon>
        <taxon>Bacteroidota</taxon>
        <taxon>Bacteroidia</taxon>
        <taxon>Bacteroidales</taxon>
        <taxon>Tannerellaceae</taxon>
        <taxon>Parabacteroides</taxon>
    </lineage>
</organism>
<dbReference type="EMBL" id="AGZN01000030">
    <property type="protein sequence ID" value="EKN23876.1"/>
    <property type="molecule type" value="Genomic_DNA"/>
</dbReference>
<feature type="transmembrane region" description="Helical" evidence="5">
    <location>
        <begin position="82"/>
        <end position="101"/>
    </location>
</feature>
<feature type="transmembrane region" description="Helical" evidence="5">
    <location>
        <begin position="243"/>
        <end position="259"/>
    </location>
</feature>
<feature type="transmembrane region" description="Helical" evidence="5">
    <location>
        <begin position="376"/>
        <end position="397"/>
    </location>
</feature>
<dbReference type="AlphaFoldDB" id="A0AAD2YHG8"/>
<feature type="transmembrane region" description="Helical" evidence="5">
    <location>
        <begin position="107"/>
        <end position="125"/>
    </location>
</feature>
<feature type="transmembrane region" description="Helical" evidence="5">
    <location>
        <begin position="279"/>
        <end position="298"/>
    </location>
</feature>
<reference evidence="6 7" key="1">
    <citation type="submission" date="2012-02" db="EMBL/GenBank/DDBJ databases">
        <title>The Genome Sequence of Parabacteroides distasonis CL09T03C24.</title>
        <authorList>
            <consortium name="The Broad Institute Genome Sequencing Platform"/>
            <person name="Earl A."/>
            <person name="Ward D."/>
            <person name="Feldgarden M."/>
            <person name="Gevers D."/>
            <person name="Zitomersky N.L."/>
            <person name="Coyne M.J."/>
            <person name="Comstock L.E."/>
            <person name="Young S.K."/>
            <person name="Zeng Q."/>
            <person name="Gargeya S."/>
            <person name="Fitzgerald M."/>
            <person name="Haas B."/>
            <person name="Abouelleil A."/>
            <person name="Alvarado L."/>
            <person name="Arachchi H.M."/>
            <person name="Berlin A."/>
            <person name="Chapman S.B."/>
            <person name="Gearin G."/>
            <person name="Goldberg J."/>
            <person name="Griggs A."/>
            <person name="Gujja S."/>
            <person name="Hansen M."/>
            <person name="Heiman D."/>
            <person name="Howarth C."/>
            <person name="Larimer J."/>
            <person name="Lui A."/>
            <person name="MacDonald P.J.P."/>
            <person name="McCowen C."/>
            <person name="Montmayeur A."/>
            <person name="Murphy C."/>
            <person name="Neiman D."/>
            <person name="Pearson M."/>
            <person name="Priest M."/>
            <person name="Roberts A."/>
            <person name="Saif S."/>
            <person name="Shea T."/>
            <person name="Sisk P."/>
            <person name="Stolte C."/>
            <person name="Sykes S."/>
            <person name="Wortman J."/>
            <person name="Nusbaum C."/>
            <person name="Birren B."/>
        </authorList>
    </citation>
    <scope>NUCLEOTIDE SEQUENCE [LARGE SCALE GENOMIC DNA]</scope>
    <source>
        <strain evidence="6 7">CL09T03C24</strain>
    </source>
</reference>
<dbReference type="GO" id="GO:0005886">
    <property type="term" value="C:plasma membrane"/>
    <property type="evidence" value="ECO:0007669"/>
    <property type="project" value="TreeGrafter"/>
</dbReference>
<keyword evidence="4 5" id="KW-0472">Membrane</keyword>
<gene>
    <name evidence="6" type="ORF">HMPREF1059_02783</name>
</gene>
<dbReference type="GO" id="GO:0022857">
    <property type="term" value="F:transmembrane transporter activity"/>
    <property type="evidence" value="ECO:0007669"/>
    <property type="project" value="TreeGrafter"/>
</dbReference>
<dbReference type="PANTHER" id="PTHR23501:SF5">
    <property type="entry name" value="TRANSPORT PROTEIN"/>
    <property type="match status" value="1"/>
</dbReference>
<feature type="transmembrane region" description="Helical" evidence="5">
    <location>
        <begin position="344"/>
        <end position="364"/>
    </location>
</feature>
<evidence type="ECO:0000256" key="2">
    <source>
        <dbReference type="ARBA" id="ARBA00022692"/>
    </source>
</evidence>
<keyword evidence="3 5" id="KW-1133">Transmembrane helix</keyword>
<dbReference type="PANTHER" id="PTHR23501">
    <property type="entry name" value="MAJOR FACILITATOR SUPERFAMILY"/>
    <property type="match status" value="1"/>
</dbReference>
<dbReference type="RefSeq" id="WP_005866699.1">
    <property type="nucleotide sequence ID" value="NZ_JH976489.1"/>
</dbReference>
<protein>
    <submittedName>
        <fullName evidence="6">Uncharacterized protein</fullName>
    </submittedName>
</protein>
<evidence type="ECO:0000256" key="5">
    <source>
        <dbReference type="SAM" id="Phobius"/>
    </source>
</evidence>
<evidence type="ECO:0000256" key="3">
    <source>
        <dbReference type="ARBA" id="ARBA00022989"/>
    </source>
</evidence>
<name>A0AAD2YHG8_PARDI</name>
<sequence length="531" mass="60938">MHEIAPFAIPAMRDFVPQKLRPWIIIAFVLVFQFSGGVYLAAVSEMVGSTALMQEDIMMAGYASMVGMGLTFAIMFRLKFRFPTKVTFFVCGIAIILANLICMYTQSIPVLVVTCFFAGIFRMWATFECNSTIQLWLTPTRDLSIFFSYIYLLVQGCIQLSGLITIYTAFWSKWEYMHWLIIGLIGLVMLASVILFRNYRSMPKLLLYGIDWLGAAMWGSTLLCVIFVCVYGEHYDWFDSTPIRMASIAALVILALNLWRASFIRHPFIAIQTWRYKAVYITFLLYIVVDTLLAPSHLFEHIYMETILGYDSTNLISLNWVALSGIILGSVFTYYVFALRKWKYKTMTVIAFSAITGYLMYFYFRIDYDLPKEALALPIFLRSFGYVIIAICFLTALSRVPFQHFFEAVSVQAFVSAGFGSVLGTAILGRALNVVMKKNAILLSANLDHVNPVIGYIPQGALYGALQQQALMVTMKELYGWLTIIELSCLLLFMIKESDIRPRYAWHPRYRVIRRYIKHELRARMRFRNSA</sequence>
<proteinExistence type="predicted"/>
<dbReference type="SUPFAM" id="SSF103473">
    <property type="entry name" value="MFS general substrate transporter"/>
    <property type="match status" value="1"/>
</dbReference>
<feature type="transmembrane region" description="Helical" evidence="5">
    <location>
        <begin position="318"/>
        <end position="337"/>
    </location>
</feature>
<feature type="transmembrane region" description="Helical" evidence="5">
    <location>
        <begin position="176"/>
        <end position="196"/>
    </location>
</feature>
<accession>A0AAD2YHG8</accession>
<evidence type="ECO:0000313" key="6">
    <source>
        <dbReference type="EMBL" id="EKN23876.1"/>
    </source>
</evidence>
<keyword evidence="2 5" id="KW-0812">Transmembrane</keyword>
<feature type="transmembrane region" description="Helical" evidence="5">
    <location>
        <begin position="205"/>
        <end position="231"/>
    </location>
</feature>
<dbReference type="InterPro" id="IPR036259">
    <property type="entry name" value="MFS_trans_sf"/>
</dbReference>
<comment type="caution">
    <text evidence="6">The sequence shown here is derived from an EMBL/GenBank/DDBJ whole genome shotgun (WGS) entry which is preliminary data.</text>
</comment>